<organism evidence="1 2">
    <name type="scientific">Apiospora arundinis</name>
    <dbReference type="NCBI Taxonomy" id="335852"/>
    <lineage>
        <taxon>Eukaryota</taxon>
        <taxon>Fungi</taxon>
        <taxon>Dikarya</taxon>
        <taxon>Ascomycota</taxon>
        <taxon>Pezizomycotina</taxon>
        <taxon>Sordariomycetes</taxon>
        <taxon>Xylariomycetidae</taxon>
        <taxon>Amphisphaeriales</taxon>
        <taxon>Apiosporaceae</taxon>
        <taxon>Apiospora</taxon>
    </lineage>
</organism>
<sequence>MTTPRRTTGVHRCNEQQRLHLSYIPKASDDLDGPVSRATEFVAPQMTVVTPFSPRVMGDLIAYGKPCLLLQGGGTPRRRLRTETALRPRSNRPVKLFPKLNLGSM</sequence>
<dbReference type="EMBL" id="JAPCWZ010000005">
    <property type="protein sequence ID" value="KAK8862237.1"/>
    <property type="molecule type" value="Genomic_DNA"/>
</dbReference>
<evidence type="ECO:0000313" key="1">
    <source>
        <dbReference type="EMBL" id="KAK8862237.1"/>
    </source>
</evidence>
<keyword evidence="2" id="KW-1185">Reference proteome</keyword>
<accession>A0ABR2IF95</accession>
<evidence type="ECO:0000313" key="2">
    <source>
        <dbReference type="Proteomes" id="UP001390339"/>
    </source>
</evidence>
<name>A0ABR2IF95_9PEZI</name>
<comment type="caution">
    <text evidence="1">The sequence shown here is derived from an EMBL/GenBank/DDBJ whole genome shotgun (WGS) entry which is preliminary data.</text>
</comment>
<reference evidence="1 2" key="1">
    <citation type="journal article" date="2024" name="IMA Fungus">
        <title>Apiospora arundinis, a panoply of carbohydrate-active enzymes and secondary metabolites.</title>
        <authorList>
            <person name="Sorensen T."/>
            <person name="Petersen C."/>
            <person name="Muurmann A.T."/>
            <person name="Christiansen J.V."/>
            <person name="Brundto M.L."/>
            <person name="Overgaard C.K."/>
            <person name="Boysen A.T."/>
            <person name="Wollenberg R.D."/>
            <person name="Larsen T.O."/>
            <person name="Sorensen J.L."/>
            <person name="Nielsen K.L."/>
            <person name="Sondergaard T.E."/>
        </authorList>
    </citation>
    <scope>NUCLEOTIDE SEQUENCE [LARGE SCALE GENOMIC DNA]</scope>
    <source>
        <strain evidence="1 2">AAU 773</strain>
    </source>
</reference>
<protein>
    <submittedName>
        <fullName evidence="1">Uncharacterized protein</fullName>
    </submittedName>
</protein>
<dbReference type="Proteomes" id="UP001390339">
    <property type="component" value="Unassembled WGS sequence"/>
</dbReference>
<gene>
    <name evidence="1" type="ORF">PGQ11_008472</name>
</gene>
<proteinExistence type="predicted"/>